<accession>A0A0M0K4Y5</accession>
<name>A0A0M0K4Y5_9EUKA</name>
<keyword evidence="2" id="KW-1185">Reference proteome</keyword>
<dbReference type="EMBL" id="JWZX01001399">
    <property type="protein sequence ID" value="KOO33869.1"/>
    <property type="molecule type" value="Genomic_DNA"/>
</dbReference>
<dbReference type="Proteomes" id="UP000037460">
    <property type="component" value="Unassembled WGS sequence"/>
</dbReference>
<proteinExistence type="predicted"/>
<organism evidence="1 2">
    <name type="scientific">Chrysochromulina tobinii</name>
    <dbReference type="NCBI Taxonomy" id="1460289"/>
    <lineage>
        <taxon>Eukaryota</taxon>
        <taxon>Haptista</taxon>
        <taxon>Haptophyta</taxon>
        <taxon>Prymnesiophyceae</taxon>
        <taxon>Prymnesiales</taxon>
        <taxon>Chrysochromulinaceae</taxon>
        <taxon>Chrysochromulina</taxon>
    </lineage>
</organism>
<reference evidence="2" key="1">
    <citation type="journal article" date="2015" name="PLoS Genet.">
        <title>Genome Sequence and Transcriptome Analyses of Chrysochromulina tobin: Metabolic Tools for Enhanced Algal Fitness in the Prominent Order Prymnesiales (Haptophyceae).</title>
        <authorList>
            <person name="Hovde B.T."/>
            <person name="Deodato C.R."/>
            <person name="Hunsperger H.M."/>
            <person name="Ryken S.A."/>
            <person name="Yost W."/>
            <person name="Jha R.K."/>
            <person name="Patterson J."/>
            <person name="Monnat R.J. Jr."/>
            <person name="Barlow S.B."/>
            <person name="Starkenburg S.R."/>
            <person name="Cattolico R.A."/>
        </authorList>
    </citation>
    <scope>NUCLEOTIDE SEQUENCE</scope>
    <source>
        <strain evidence="2">CCMP291</strain>
    </source>
</reference>
<dbReference type="AlphaFoldDB" id="A0A0M0K4Y5"/>
<dbReference type="OrthoDB" id="10673838at2759"/>
<evidence type="ECO:0000313" key="1">
    <source>
        <dbReference type="EMBL" id="KOO33869.1"/>
    </source>
</evidence>
<protein>
    <submittedName>
        <fullName evidence="1">Uncharacterized protein</fullName>
    </submittedName>
</protein>
<comment type="caution">
    <text evidence="1">The sequence shown here is derived from an EMBL/GenBank/DDBJ whole genome shotgun (WGS) entry which is preliminary data.</text>
</comment>
<gene>
    <name evidence="1" type="ORF">Ctob_010480</name>
</gene>
<evidence type="ECO:0000313" key="2">
    <source>
        <dbReference type="Proteomes" id="UP000037460"/>
    </source>
</evidence>
<sequence>MAALFSTSTLLTRAARSPSPRSWSRSPEVTISMRSLTNLTNLSPRSWSRSSEVTISMRSLTNLKNLTNLSSRHDPIEGDVFRVRQLIKHDLLIHPAGLLQHSGVLYVLEQTNRALLTFDAASGNFTGALLEFLPHVPEGLLLSPGC</sequence>